<dbReference type="InterPro" id="IPR011009">
    <property type="entry name" value="Kinase-like_dom_sf"/>
</dbReference>
<reference evidence="7" key="1">
    <citation type="submission" date="2023-10" db="EMBL/GenBank/DDBJ databases">
        <authorList>
            <person name="Chen Y."/>
            <person name="Shah S."/>
            <person name="Dougan E. K."/>
            <person name="Thang M."/>
            <person name="Chan C."/>
        </authorList>
    </citation>
    <scope>NUCLEOTIDE SEQUENCE [LARGE SCALE GENOMIC DNA]</scope>
</reference>
<name>A0ABN9UJ70_9DINO</name>
<evidence type="ECO:0000256" key="4">
    <source>
        <dbReference type="PROSITE-ProRule" id="PRU10141"/>
    </source>
</evidence>
<dbReference type="InterPro" id="IPR000719">
    <property type="entry name" value="Prot_kinase_dom"/>
</dbReference>
<dbReference type="PROSITE" id="PS00108">
    <property type="entry name" value="PROTEIN_KINASE_ST"/>
    <property type="match status" value="1"/>
</dbReference>
<evidence type="ECO:0000256" key="5">
    <source>
        <dbReference type="RuleBase" id="RU000304"/>
    </source>
</evidence>
<keyword evidence="3 4" id="KW-0067">ATP-binding</keyword>
<gene>
    <name evidence="7" type="ORF">PCOR1329_LOCUS48664</name>
</gene>
<dbReference type="PROSITE" id="PS00107">
    <property type="entry name" value="PROTEIN_KINASE_ATP"/>
    <property type="match status" value="1"/>
</dbReference>
<comment type="similarity">
    <text evidence="5">Belongs to the protein kinase superfamily.</text>
</comment>
<protein>
    <recommendedName>
        <fullName evidence="6">Protein kinase domain-containing protein</fullName>
    </recommendedName>
</protein>
<dbReference type="Pfam" id="PF07714">
    <property type="entry name" value="PK_Tyr_Ser-Thr"/>
    <property type="match status" value="1"/>
</dbReference>
<dbReference type="SUPFAM" id="SSF56112">
    <property type="entry name" value="Protein kinase-like (PK-like)"/>
    <property type="match status" value="1"/>
</dbReference>
<sequence>MVVDKRQLVENGPAEVIEPCDIALGRMIGTGRTAEVFLGLWNGKQVAIKQLYAQRMNESETIAFQREVSILVNVNHPNLVRLLGYCMSSAPKHLVCEYCEGGTLFEMLHNQRDLDLALVQQVKMCTDIAHGMDYLHKFTPQIVHRDLKSLNLLLAKPLTGLGDIPVVKVTDFGLARVVEPHDRKALTSFVGTIHWMAPEMFDSRSYDEK</sequence>
<dbReference type="InterPro" id="IPR001245">
    <property type="entry name" value="Ser-Thr/Tyr_kinase_cat_dom"/>
</dbReference>
<accession>A0ABN9UJ70</accession>
<dbReference type="InterPro" id="IPR051681">
    <property type="entry name" value="Ser/Thr_Kinases-Pseudokinases"/>
</dbReference>
<keyword evidence="2 4" id="KW-0547">Nucleotide-binding</keyword>
<dbReference type="InterPro" id="IPR008271">
    <property type="entry name" value="Ser/Thr_kinase_AS"/>
</dbReference>
<dbReference type="EMBL" id="CAUYUJ010015881">
    <property type="protein sequence ID" value="CAK0859238.1"/>
    <property type="molecule type" value="Genomic_DNA"/>
</dbReference>
<dbReference type="PROSITE" id="PS50011">
    <property type="entry name" value="PROTEIN_KINASE_DOM"/>
    <property type="match status" value="1"/>
</dbReference>
<dbReference type="SMART" id="SM00220">
    <property type="entry name" value="S_TKc"/>
    <property type="match status" value="1"/>
</dbReference>
<evidence type="ECO:0000256" key="3">
    <source>
        <dbReference type="ARBA" id="ARBA00022840"/>
    </source>
</evidence>
<dbReference type="Proteomes" id="UP001189429">
    <property type="component" value="Unassembled WGS sequence"/>
</dbReference>
<dbReference type="InterPro" id="IPR017441">
    <property type="entry name" value="Protein_kinase_ATP_BS"/>
</dbReference>
<keyword evidence="1 5" id="KW-0808">Transferase</keyword>
<keyword evidence="1 5" id="KW-0723">Serine/threonine-protein kinase</keyword>
<evidence type="ECO:0000313" key="7">
    <source>
        <dbReference type="EMBL" id="CAK0859238.1"/>
    </source>
</evidence>
<dbReference type="Gene3D" id="1.10.510.10">
    <property type="entry name" value="Transferase(Phosphotransferase) domain 1"/>
    <property type="match status" value="1"/>
</dbReference>
<dbReference type="PANTHER" id="PTHR44329">
    <property type="entry name" value="SERINE/THREONINE-PROTEIN KINASE TNNI3K-RELATED"/>
    <property type="match status" value="1"/>
</dbReference>
<organism evidence="7 8">
    <name type="scientific">Prorocentrum cordatum</name>
    <dbReference type="NCBI Taxonomy" id="2364126"/>
    <lineage>
        <taxon>Eukaryota</taxon>
        <taxon>Sar</taxon>
        <taxon>Alveolata</taxon>
        <taxon>Dinophyceae</taxon>
        <taxon>Prorocentrales</taxon>
        <taxon>Prorocentraceae</taxon>
        <taxon>Prorocentrum</taxon>
    </lineage>
</organism>
<evidence type="ECO:0000259" key="6">
    <source>
        <dbReference type="PROSITE" id="PS50011"/>
    </source>
</evidence>
<feature type="domain" description="Protein kinase" evidence="6">
    <location>
        <begin position="22"/>
        <end position="209"/>
    </location>
</feature>
<keyword evidence="1 5" id="KW-0418">Kinase</keyword>
<keyword evidence="8" id="KW-1185">Reference proteome</keyword>
<evidence type="ECO:0000313" key="8">
    <source>
        <dbReference type="Proteomes" id="UP001189429"/>
    </source>
</evidence>
<feature type="non-terminal residue" evidence="7">
    <location>
        <position position="209"/>
    </location>
</feature>
<evidence type="ECO:0000256" key="2">
    <source>
        <dbReference type="ARBA" id="ARBA00022741"/>
    </source>
</evidence>
<comment type="caution">
    <text evidence="7">The sequence shown here is derived from an EMBL/GenBank/DDBJ whole genome shotgun (WGS) entry which is preliminary data.</text>
</comment>
<proteinExistence type="inferred from homology"/>
<feature type="binding site" evidence="4">
    <location>
        <position position="49"/>
    </location>
    <ligand>
        <name>ATP</name>
        <dbReference type="ChEBI" id="CHEBI:30616"/>
    </ligand>
</feature>
<evidence type="ECO:0000256" key="1">
    <source>
        <dbReference type="ARBA" id="ARBA00022527"/>
    </source>
</evidence>